<organism evidence="1 2">
    <name type="scientific">Panagrolaimus sp. PS1159</name>
    <dbReference type="NCBI Taxonomy" id="55785"/>
    <lineage>
        <taxon>Eukaryota</taxon>
        <taxon>Metazoa</taxon>
        <taxon>Ecdysozoa</taxon>
        <taxon>Nematoda</taxon>
        <taxon>Chromadorea</taxon>
        <taxon>Rhabditida</taxon>
        <taxon>Tylenchina</taxon>
        <taxon>Panagrolaimomorpha</taxon>
        <taxon>Panagrolaimoidea</taxon>
        <taxon>Panagrolaimidae</taxon>
        <taxon>Panagrolaimus</taxon>
    </lineage>
</organism>
<name>A0AC35FP90_9BILA</name>
<dbReference type="Proteomes" id="UP000887580">
    <property type="component" value="Unplaced"/>
</dbReference>
<evidence type="ECO:0000313" key="1">
    <source>
        <dbReference type="Proteomes" id="UP000887580"/>
    </source>
</evidence>
<sequence length="222" mass="24777">MSGDVNESISKALDDAFYRSFHNVEPTNKRFLLAFDVSGSMTSPIADSQISCREASAALGMVAMRTEPIAETMCFHSKGFVSLDIKKDQSLPQIMNTMKRLPFGRTDCAQPMLWALENKKEFDVFIVYTDSETWYGDIHPFEAVKKYRKEMNIPDAKLIVMGMAANNFTIADPSDPNMLDIVGFDSGVPEVIHGFVLGEIETILIISLSFFGFCFGLKSLLQ</sequence>
<protein>
    <submittedName>
        <fullName evidence="2">Uncharacterized protein</fullName>
    </submittedName>
</protein>
<evidence type="ECO:0000313" key="2">
    <source>
        <dbReference type="WBParaSite" id="PS1159_v2.g19095.t1"/>
    </source>
</evidence>
<proteinExistence type="predicted"/>
<accession>A0AC35FP90</accession>
<dbReference type="WBParaSite" id="PS1159_v2.g19095.t1">
    <property type="protein sequence ID" value="PS1159_v2.g19095.t1"/>
    <property type="gene ID" value="PS1159_v2.g19095"/>
</dbReference>
<reference evidence="2" key="1">
    <citation type="submission" date="2022-11" db="UniProtKB">
        <authorList>
            <consortium name="WormBaseParasite"/>
        </authorList>
    </citation>
    <scope>IDENTIFICATION</scope>
</reference>